<dbReference type="RefSeq" id="WP_368502723.1">
    <property type="nucleotide sequence ID" value="NZ_CP162550.1"/>
</dbReference>
<proteinExistence type="predicted"/>
<geneLocation type="plasmid" evidence="1">
    <name>unnamed</name>
</geneLocation>
<gene>
    <name evidence="1" type="ORF">AB3N04_01090</name>
</gene>
<dbReference type="AlphaFoldDB" id="A0AB39BNM5"/>
<keyword evidence="1" id="KW-0614">Plasmid</keyword>
<dbReference type="EMBL" id="CP162550">
    <property type="protein sequence ID" value="XDI35106.1"/>
    <property type="molecule type" value="Genomic_DNA"/>
</dbReference>
<protein>
    <submittedName>
        <fullName evidence="1">Uncharacterized protein</fullName>
    </submittedName>
</protein>
<reference evidence="1" key="1">
    <citation type="submission" date="2024-07" db="EMBL/GenBank/DDBJ databases">
        <title>Identification and characteristics of an arsenic-resistant bacterial isolate, which belongs to a novel species.</title>
        <authorList>
            <person name="Juszczyk A."/>
            <person name="Kowalczyk A."/>
            <person name="Was K."/>
            <person name="Kosowicz W."/>
            <person name="Budzyn A."/>
            <person name="Latowski D."/>
        </authorList>
    </citation>
    <scope>NUCLEOTIDE SEQUENCE</scope>
    <source>
        <strain evidence="1">As8PL</strain>
        <plasmid evidence="1">unnamed</plasmid>
    </source>
</reference>
<organism evidence="1">
    <name type="scientific">Alkalihalophilus sp. As8PL</name>
    <dbReference type="NCBI Taxonomy" id="3237103"/>
    <lineage>
        <taxon>Bacteria</taxon>
        <taxon>Bacillati</taxon>
        <taxon>Bacillota</taxon>
        <taxon>Bacilli</taxon>
        <taxon>Bacillales</taxon>
        <taxon>Bacillaceae</taxon>
        <taxon>Alkalihalophilus</taxon>
    </lineage>
</organism>
<sequence length="174" mass="20298">MMYFDDEDIYYVSGTLENLYVLKIMHDLGMDMNAFPSYFEHDLGGFRNTSYDILLSVIHSVFDLTENAITTNDDEIDQLNEPFVEEVCNLFKDEFLEYIIFTSPLLHRLEGEKREKFKLVAKQEFSSILDFTLLENSSFIVLSSEYMTSEFIDTVNSLVKVSNFLKELVGRQDD</sequence>
<evidence type="ECO:0000313" key="1">
    <source>
        <dbReference type="EMBL" id="XDI35106.1"/>
    </source>
</evidence>
<accession>A0AB39BNM5</accession>
<name>A0AB39BNM5_9BACI</name>